<evidence type="ECO:0000313" key="2">
    <source>
        <dbReference type="EMBL" id="EGV60542.1"/>
    </source>
</evidence>
<sequence length="203" mass="23144">MILMQIPGKVKVKIRRIKHRHVGTHGGRRKGPPSYDDVLESKKLEIQSFETQSLTSAYDFQDKQTLNSIIDDKDEDFDLLPKFQDIIDESTEGTPHECDRGESLKVTDTGNDSLKDTGVSESVKSLIPTAASEVQPPSQVPSLHFSRPRFKSDVGKHQPHSMSTKHRAVMRNQKLVMLQHHQLRMVKLVVLIYMVYLLMGHLY</sequence>
<protein>
    <submittedName>
        <fullName evidence="2">Uncharacterized protein</fullName>
    </submittedName>
</protein>
<reference evidence="2 3" key="1">
    <citation type="journal article" date="2011" name="Proc. Natl. Acad. Sci. U.S.A.">
        <title>Comparative genomics of xylose-fermenting fungi for enhanced biofuel production.</title>
        <authorList>
            <person name="Wohlbach D.J."/>
            <person name="Kuo A."/>
            <person name="Sato T.K."/>
            <person name="Potts K.M."/>
            <person name="Salamov A.A."/>
            <person name="LaButti K.M."/>
            <person name="Sun H."/>
            <person name="Clum A."/>
            <person name="Pangilinan J.L."/>
            <person name="Lindquist E.A."/>
            <person name="Lucas S."/>
            <person name="Lapidus A."/>
            <person name="Jin M."/>
            <person name="Gunawan C."/>
            <person name="Balan V."/>
            <person name="Dale B.E."/>
            <person name="Jeffries T.W."/>
            <person name="Zinkel R."/>
            <person name="Barry K.W."/>
            <person name="Grigoriev I.V."/>
            <person name="Gasch A.P."/>
        </authorList>
    </citation>
    <scope>NUCLEOTIDE SEQUENCE [LARGE SCALE GENOMIC DNA]</scope>
    <source>
        <strain evidence="3">ATCC 10573 / BCRC 21748 / CBS 615 / JCM 9827 / NBRC 10315 / NRRL Y-1498 / VKM Y-70</strain>
    </source>
</reference>
<evidence type="ECO:0000256" key="1">
    <source>
        <dbReference type="SAM" id="MobiDB-lite"/>
    </source>
</evidence>
<dbReference type="AlphaFoldDB" id="G3BEG9"/>
<dbReference type="EMBL" id="GL996528">
    <property type="protein sequence ID" value="EGV60542.1"/>
    <property type="molecule type" value="Genomic_DNA"/>
</dbReference>
<feature type="compositionally biased region" description="Basic and acidic residues" evidence="1">
    <location>
        <begin position="94"/>
        <end position="105"/>
    </location>
</feature>
<dbReference type="HOGENOM" id="CLU_1366077_0_0_1"/>
<accession>G3BEG9</accession>
<evidence type="ECO:0000313" key="3">
    <source>
        <dbReference type="Proteomes" id="UP000000707"/>
    </source>
</evidence>
<keyword evidence="3" id="KW-1185">Reference proteome</keyword>
<dbReference type="Proteomes" id="UP000000707">
    <property type="component" value="Unassembled WGS sequence"/>
</dbReference>
<organism evidence="3">
    <name type="scientific">Candida tenuis (strain ATCC 10573 / BCRC 21748 / CBS 615 / JCM 9827 / NBRC 10315 / NRRL Y-1498 / VKM Y-70)</name>
    <name type="common">Yeast</name>
    <name type="synonym">Yamadazyma tenuis</name>
    <dbReference type="NCBI Taxonomy" id="590646"/>
    <lineage>
        <taxon>Eukaryota</taxon>
        <taxon>Fungi</taxon>
        <taxon>Dikarya</taxon>
        <taxon>Ascomycota</taxon>
        <taxon>Saccharomycotina</taxon>
        <taxon>Pichiomycetes</taxon>
        <taxon>Debaryomycetaceae</taxon>
        <taxon>Yamadazyma</taxon>
    </lineage>
</organism>
<feature type="region of interest" description="Disordered" evidence="1">
    <location>
        <begin position="89"/>
        <end position="112"/>
    </location>
</feature>
<gene>
    <name evidence="2" type="ORF">CANTEDRAFT_137022</name>
</gene>
<proteinExistence type="predicted"/>
<name>G3BEG9_CANTC</name>